<accession>A0A7K1LFS3</accession>
<evidence type="ECO:0000313" key="7">
    <source>
        <dbReference type="Proteomes" id="UP000462152"/>
    </source>
</evidence>
<dbReference type="InterPro" id="IPR005122">
    <property type="entry name" value="Uracil-DNA_glycosylase-like"/>
</dbReference>
<feature type="region of interest" description="Disordered" evidence="4">
    <location>
        <begin position="1"/>
        <end position="41"/>
    </location>
</feature>
<dbReference type="Proteomes" id="UP000462152">
    <property type="component" value="Unassembled WGS sequence"/>
</dbReference>
<proteinExistence type="predicted"/>
<keyword evidence="7" id="KW-1185">Reference proteome</keyword>
<evidence type="ECO:0000256" key="2">
    <source>
        <dbReference type="ARBA" id="ARBA00022801"/>
    </source>
</evidence>
<gene>
    <name evidence="6" type="ORF">GMA10_01685</name>
</gene>
<dbReference type="GO" id="GO:0008263">
    <property type="term" value="F:pyrimidine-specific mismatch base pair DNA N-glycosylase activity"/>
    <property type="evidence" value="ECO:0007669"/>
    <property type="project" value="TreeGrafter"/>
</dbReference>
<dbReference type="SUPFAM" id="SSF52141">
    <property type="entry name" value="Uracil-DNA glycosylase-like"/>
    <property type="match status" value="1"/>
</dbReference>
<comment type="caution">
    <text evidence="6">The sequence shown here is derived from an EMBL/GenBank/DDBJ whole genome shotgun (WGS) entry which is preliminary data.</text>
</comment>
<keyword evidence="2" id="KW-0378">Hydrolase</keyword>
<dbReference type="PANTHER" id="PTHR12159">
    <property type="entry name" value="G/T AND G/U MISMATCH-SPECIFIC DNA GLYCOSYLASE"/>
    <property type="match status" value="1"/>
</dbReference>
<sequence length="245" mass="26785">MSPNLPDRLANRERPSSNAWEPWRAASPLDGRRPSKEELRDAIESGLGREDVLPWPRDEQNSGWIRLLIVGINPSPWTAAVNAPFARPGNRFWPSLEEAGILPRRVDASRGLSREDERMMVDRGIGITNVVPRPSARADELSAEELIDGGAELVTRVSTIGPRAVAVVGITAYRQAFSMPKAVMGRQEAGVAPPGWPDDVELWVLPNPSGLNAHETVGSLAEKWRAVWESSAPTGPTQARPRADT</sequence>
<protein>
    <submittedName>
        <fullName evidence="6">Mismatch-specific DNA-glycosylase</fullName>
    </submittedName>
</protein>
<dbReference type="Gene3D" id="3.40.470.10">
    <property type="entry name" value="Uracil-DNA glycosylase-like domain"/>
    <property type="match status" value="1"/>
</dbReference>
<dbReference type="PANTHER" id="PTHR12159:SF9">
    <property type="entry name" value="G_T MISMATCH-SPECIFIC THYMINE DNA GLYCOSYLASE"/>
    <property type="match status" value="1"/>
</dbReference>
<dbReference type="RefSeq" id="WP_129314049.1">
    <property type="nucleotide sequence ID" value="NZ_CP197643.1"/>
</dbReference>
<evidence type="ECO:0000256" key="4">
    <source>
        <dbReference type="SAM" id="MobiDB-lite"/>
    </source>
</evidence>
<evidence type="ECO:0000256" key="1">
    <source>
        <dbReference type="ARBA" id="ARBA00022763"/>
    </source>
</evidence>
<dbReference type="EMBL" id="WOGT01000001">
    <property type="protein sequence ID" value="MUN53950.1"/>
    <property type="molecule type" value="Genomic_DNA"/>
</dbReference>
<dbReference type="GO" id="GO:0004844">
    <property type="term" value="F:uracil DNA N-glycosylase activity"/>
    <property type="evidence" value="ECO:0007669"/>
    <property type="project" value="TreeGrafter"/>
</dbReference>
<name>A0A7K1LFS3_9MICC</name>
<dbReference type="Pfam" id="PF03167">
    <property type="entry name" value="UDG"/>
    <property type="match status" value="1"/>
</dbReference>
<dbReference type="OrthoDB" id="9799921at2"/>
<dbReference type="CDD" id="cd10028">
    <property type="entry name" value="UDG-F2_TDG_MUG"/>
    <property type="match status" value="1"/>
</dbReference>
<dbReference type="InterPro" id="IPR036895">
    <property type="entry name" value="Uracil-DNA_glycosylase-like_sf"/>
</dbReference>
<evidence type="ECO:0000259" key="5">
    <source>
        <dbReference type="Pfam" id="PF03167"/>
    </source>
</evidence>
<dbReference type="InterPro" id="IPR015637">
    <property type="entry name" value="MUG/TDG"/>
</dbReference>
<feature type="domain" description="Uracil-DNA glycosylase-like" evidence="5">
    <location>
        <begin position="66"/>
        <end position="222"/>
    </location>
</feature>
<feature type="compositionally biased region" description="Basic and acidic residues" evidence="4">
    <location>
        <begin position="30"/>
        <end position="41"/>
    </location>
</feature>
<dbReference type="GO" id="GO:0006285">
    <property type="term" value="P:base-excision repair, AP site formation"/>
    <property type="evidence" value="ECO:0007669"/>
    <property type="project" value="InterPro"/>
</dbReference>
<keyword evidence="1" id="KW-0227">DNA damage</keyword>
<dbReference type="AlphaFoldDB" id="A0A7K1LFS3"/>
<evidence type="ECO:0000313" key="6">
    <source>
        <dbReference type="EMBL" id="MUN53950.1"/>
    </source>
</evidence>
<keyword evidence="3" id="KW-0234">DNA repair</keyword>
<organism evidence="6 7">
    <name type="scientific">Rothia koreensis</name>
    <dbReference type="NCBI Taxonomy" id="592378"/>
    <lineage>
        <taxon>Bacteria</taxon>
        <taxon>Bacillati</taxon>
        <taxon>Actinomycetota</taxon>
        <taxon>Actinomycetes</taxon>
        <taxon>Micrococcales</taxon>
        <taxon>Micrococcaceae</taxon>
        <taxon>Rothia</taxon>
    </lineage>
</organism>
<reference evidence="6 7" key="1">
    <citation type="submission" date="2019-12" db="EMBL/GenBank/DDBJ databases">
        <authorList>
            <person name="Li J."/>
            <person name="Shi Y."/>
            <person name="Xu G."/>
            <person name="Xiao D."/>
            <person name="Ran X."/>
        </authorList>
    </citation>
    <scope>NUCLEOTIDE SEQUENCE [LARGE SCALE GENOMIC DNA]</scope>
    <source>
        <strain evidence="6 7">JCM 15915</strain>
    </source>
</reference>
<evidence type="ECO:0000256" key="3">
    <source>
        <dbReference type="ARBA" id="ARBA00023204"/>
    </source>
</evidence>